<dbReference type="OrthoDB" id="343744at2"/>
<feature type="transmembrane region" description="Helical" evidence="6">
    <location>
        <begin position="677"/>
        <end position="698"/>
    </location>
</feature>
<feature type="transmembrane region" description="Helical" evidence="6">
    <location>
        <begin position="392"/>
        <end position="412"/>
    </location>
</feature>
<evidence type="ECO:0000313" key="9">
    <source>
        <dbReference type="Proteomes" id="UP000031327"/>
    </source>
</evidence>
<comment type="subcellular location">
    <subcellularLocation>
        <location evidence="1">Cell membrane</location>
        <topology evidence="1">Multi-pass membrane protein</topology>
    </subcellularLocation>
</comment>
<name>A0A0C1Q9Z4_9GAMM</name>
<evidence type="ECO:0000256" key="3">
    <source>
        <dbReference type="ARBA" id="ARBA00022692"/>
    </source>
</evidence>
<evidence type="ECO:0000256" key="2">
    <source>
        <dbReference type="ARBA" id="ARBA00022475"/>
    </source>
</evidence>
<keyword evidence="3 6" id="KW-0812">Transmembrane</keyword>
<dbReference type="InterPro" id="IPR038766">
    <property type="entry name" value="Membrane_comp_ABC_pdt"/>
</dbReference>
<feature type="transmembrane region" description="Helical" evidence="6">
    <location>
        <begin position="441"/>
        <end position="462"/>
    </location>
</feature>
<feature type="transmembrane region" description="Helical" evidence="6">
    <location>
        <begin position="290"/>
        <end position="314"/>
    </location>
</feature>
<keyword evidence="5 6" id="KW-0472">Membrane</keyword>
<gene>
    <name evidence="8" type="ORF">JF50_09795</name>
</gene>
<sequence>MTEFKLIFFAFWRFYARHKGLLVLFVLGFSLGTALISAIFGLNLEASKRYSNSSALLEVPVTHFIKPTLGTERLPVTVRQQLSWQTEAQFEAVLEGRVQLESGKWLNIKGVNLLHWISQSASSRKNGSDIEPDSQAKPLFDTIYLDPRLLARLDSNPLYLNGLSYAVSPMEGLGFQALMDISLANKLLNAQGEVSYLEVFDLNEADELALIDVLKGQARVERAGDQAFDTLSGPFFFNLQALALLGYIVGAFLSFNAIKLAFASRAAQLKQLYLLGCQPIKLKQAMFIELGTLGLLCAYFGALLGVMLANILVVDVTQVLRSFYQLDRSLTVELDWTLVALGFALNTAVLSIFFLSNRLSKVIKHKLVFWLCLAALCVGAVLLALLAQSKLVALLLCAVILLIFFCITPGVISKVFSCQWPTNSVLVLWLKADSQGQIKSLLSAVLATLMAMGAAIGMLVMVKSFSQTLDGHLENRLSADLYVRPAVVSSSMHHTLEQMAEIERVGVYWQARSEVIREQDAVPIKLLSFGRDAHLHQQVKLLGGKAVTSDHLSSKTGAIAPCLVNEPGWRIYGLDIAQVVQVQQGNKQFSCQITGIFYDYGEQEATLLTTTGVIESSDFNYQAFGFSLTLAPDVDINDMTKYLVEELSIDSTQISINKVFKQYAKQLFENTFSVTHALNLFIMLIALFGVWVSFLTLGRQQLQQMATLQTLGVTRAQLLAAKLAQTLIILLVTIALAIPLGILLGWVLLSYVMPLAFGWSMAMVLDWWGILAFCLVVLVLALVVGTLPMLRLLKRNIADSVAQL</sequence>
<feature type="transmembrane region" description="Helical" evidence="6">
    <location>
        <begin position="334"/>
        <end position="355"/>
    </location>
</feature>
<feature type="transmembrane region" description="Helical" evidence="6">
    <location>
        <begin position="767"/>
        <end position="790"/>
    </location>
</feature>
<dbReference type="EMBL" id="JWIC01000005">
    <property type="protein sequence ID" value="KID57481.1"/>
    <property type="molecule type" value="Genomic_DNA"/>
</dbReference>
<dbReference type="InterPro" id="IPR003838">
    <property type="entry name" value="ABC3_permease_C"/>
</dbReference>
<evidence type="ECO:0000256" key="1">
    <source>
        <dbReference type="ARBA" id="ARBA00004651"/>
    </source>
</evidence>
<feature type="domain" description="ABC3 transporter permease C-terminal" evidence="7">
    <location>
        <begin position="679"/>
        <end position="797"/>
    </location>
</feature>
<dbReference type="PANTHER" id="PTHR30287:SF2">
    <property type="entry name" value="BLL1001 PROTEIN"/>
    <property type="match status" value="1"/>
</dbReference>
<keyword evidence="2" id="KW-1003">Cell membrane</keyword>
<evidence type="ECO:0000256" key="6">
    <source>
        <dbReference type="SAM" id="Phobius"/>
    </source>
</evidence>
<protein>
    <submittedName>
        <fullName evidence="8">ABC transporter permease</fullName>
    </submittedName>
</protein>
<reference evidence="8 9" key="1">
    <citation type="submission" date="2014-12" db="EMBL/GenBank/DDBJ databases">
        <title>Draft Genome Sequence of Pseudoalteromonas luteoviolacea HI1.</title>
        <authorList>
            <person name="Asahina A.Y."/>
            <person name="Hadfield M.G."/>
        </authorList>
    </citation>
    <scope>NUCLEOTIDE SEQUENCE [LARGE SCALE GENOMIC DNA]</scope>
    <source>
        <strain evidence="8 9">HI1</strain>
    </source>
</reference>
<organism evidence="8 9">
    <name type="scientific">Pseudoalteromonas luteoviolacea</name>
    <dbReference type="NCBI Taxonomy" id="43657"/>
    <lineage>
        <taxon>Bacteria</taxon>
        <taxon>Pseudomonadati</taxon>
        <taxon>Pseudomonadota</taxon>
        <taxon>Gammaproteobacteria</taxon>
        <taxon>Alteromonadales</taxon>
        <taxon>Pseudoalteromonadaceae</taxon>
        <taxon>Pseudoalteromonas</taxon>
    </lineage>
</organism>
<evidence type="ECO:0000256" key="4">
    <source>
        <dbReference type="ARBA" id="ARBA00022989"/>
    </source>
</evidence>
<dbReference type="PANTHER" id="PTHR30287">
    <property type="entry name" value="MEMBRANE COMPONENT OF PREDICTED ABC SUPERFAMILY METABOLITE UPTAKE TRANSPORTER"/>
    <property type="match status" value="1"/>
</dbReference>
<feature type="transmembrane region" description="Helical" evidence="6">
    <location>
        <begin position="21"/>
        <end position="42"/>
    </location>
</feature>
<feature type="transmembrane region" description="Helical" evidence="6">
    <location>
        <begin position="367"/>
        <end position="386"/>
    </location>
</feature>
<feature type="transmembrane region" description="Helical" evidence="6">
    <location>
        <begin position="235"/>
        <end position="255"/>
    </location>
</feature>
<evidence type="ECO:0000256" key="5">
    <source>
        <dbReference type="ARBA" id="ARBA00023136"/>
    </source>
</evidence>
<proteinExistence type="predicted"/>
<dbReference type="Pfam" id="PF02687">
    <property type="entry name" value="FtsX"/>
    <property type="match status" value="1"/>
</dbReference>
<dbReference type="Proteomes" id="UP000031327">
    <property type="component" value="Unassembled WGS sequence"/>
</dbReference>
<dbReference type="RefSeq" id="WP_039609252.1">
    <property type="nucleotide sequence ID" value="NZ_JWIC01000005.1"/>
</dbReference>
<feature type="transmembrane region" description="Helical" evidence="6">
    <location>
        <begin position="719"/>
        <end position="747"/>
    </location>
</feature>
<dbReference type="AlphaFoldDB" id="A0A0C1Q9Z4"/>
<keyword evidence="4 6" id="KW-1133">Transmembrane helix</keyword>
<evidence type="ECO:0000313" key="8">
    <source>
        <dbReference type="EMBL" id="KID57481.1"/>
    </source>
</evidence>
<evidence type="ECO:0000259" key="7">
    <source>
        <dbReference type="Pfam" id="PF02687"/>
    </source>
</evidence>
<comment type="caution">
    <text evidence="8">The sequence shown here is derived from an EMBL/GenBank/DDBJ whole genome shotgun (WGS) entry which is preliminary data.</text>
</comment>
<dbReference type="GO" id="GO:0005886">
    <property type="term" value="C:plasma membrane"/>
    <property type="evidence" value="ECO:0007669"/>
    <property type="project" value="UniProtKB-SubCell"/>
</dbReference>
<accession>A0A0C1Q9Z4</accession>